<reference evidence="2" key="1">
    <citation type="submission" date="2011-03" db="EMBL/GenBank/DDBJ databases">
        <authorList>
            <person name="Voget S."/>
            <person name="Streit W.R."/>
            <person name="Jaeger K.E."/>
            <person name="Daniel R."/>
        </authorList>
    </citation>
    <scope>NUCLEOTIDE SEQUENCE [LARGE SCALE GENOMIC DNA]</scope>
    <source>
        <strain evidence="2">PG1</strain>
    </source>
</reference>
<dbReference type="SUPFAM" id="SSF48613">
    <property type="entry name" value="Heme oxygenase-like"/>
    <property type="match status" value="1"/>
</dbReference>
<protein>
    <recommendedName>
        <fullName evidence="3">Iron-containing redox enzyme family protein</fullName>
    </recommendedName>
</protein>
<proteinExistence type="predicted"/>
<accession>A0A0B6RQL5</accession>
<dbReference type="Proteomes" id="UP000031838">
    <property type="component" value="Chromosome 1"/>
</dbReference>
<dbReference type="Gene3D" id="1.20.910.10">
    <property type="entry name" value="Heme oxygenase-like"/>
    <property type="match status" value="1"/>
</dbReference>
<name>A0A0B6RQL5_BURPL</name>
<sequence length="252" mass="28857">MNRVTQCGIDHPVPFYSLADGAAVQARLNQYLDHKIDDWRATVPYANHLESRKLDSRWYRRHTIEHVWRIRLSRVAHAKTLHAITKISPEAAQLYAEYQAEEMNHDVLFAQDCKALGVSQEELLATEPFLATRLLQGFFYFVSEHESPIGVVASSYLIEYTTAKLTPRQITSLKETLGDDKIKGQLAHVNTDVGDDHAGEMWRILRYLIREEADVDKVLRYFDDIQTILAMYFRELYEATIDARAGTDAAAA</sequence>
<dbReference type="InterPro" id="IPR016084">
    <property type="entry name" value="Haem_Oase-like_multi-hlx"/>
</dbReference>
<dbReference type="RefSeq" id="WP_042625925.1">
    <property type="nucleotide sequence ID" value="NZ_CP002580.1"/>
</dbReference>
<dbReference type="EMBL" id="CP002580">
    <property type="protein sequence ID" value="AJK47637.1"/>
    <property type="molecule type" value="Genomic_DNA"/>
</dbReference>
<dbReference type="Pfam" id="PF14518">
    <property type="entry name" value="Haem_oxygenas_2"/>
    <property type="match status" value="1"/>
</dbReference>
<gene>
    <name evidence="1" type="ORF">BGL_1c31620</name>
</gene>
<keyword evidence="2" id="KW-1185">Reference proteome</keyword>
<evidence type="ECO:0000313" key="2">
    <source>
        <dbReference type="Proteomes" id="UP000031838"/>
    </source>
</evidence>
<reference evidence="1 2" key="2">
    <citation type="journal article" date="2016" name="Appl. Microbiol. Biotechnol.">
        <title>Mutations improving production and secretion of extracellular lipase by Burkholderia glumae PG1.</title>
        <authorList>
            <person name="Knapp A."/>
            <person name="Voget S."/>
            <person name="Gao R."/>
            <person name="Zaburannyi N."/>
            <person name="Krysciak D."/>
            <person name="Breuer M."/>
            <person name="Hauer B."/>
            <person name="Streit W.R."/>
            <person name="Muller R."/>
            <person name="Daniel R."/>
            <person name="Jaeger K.E."/>
        </authorList>
    </citation>
    <scope>NUCLEOTIDE SEQUENCE [LARGE SCALE GENOMIC DNA]</scope>
    <source>
        <strain evidence="1 2">PG1</strain>
    </source>
</reference>
<organism evidence="1 2">
    <name type="scientific">Burkholderia plantarii</name>
    <dbReference type="NCBI Taxonomy" id="41899"/>
    <lineage>
        <taxon>Bacteria</taxon>
        <taxon>Pseudomonadati</taxon>
        <taxon>Pseudomonadota</taxon>
        <taxon>Betaproteobacteria</taxon>
        <taxon>Burkholderiales</taxon>
        <taxon>Burkholderiaceae</taxon>
        <taxon>Burkholderia</taxon>
    </lineage>
</organism>
<dbReference type="KEGG" id="bgp:BGL_1c31620"/>
<dbReference type="AlphaFoldDB" id="A0A0B6RQL5"/>
<evidence type="ECO:0000313" key="1">
    <source>
        <dbReference type="EMBL" id="AJK47637.1"/>
    </source>
</evidence>
<evidence type="ECO:0008006" key="3">
    <source>
        <dbReference type="Google" id="ProtNLM"/>
    </source>
</evidence>
<dbReference type="HOGENOM" id="CLU_103264_0_0_4"/>